<dbReference type="Gene3D" id="1.10.1740.120">
    <property type="match status" value="1"/>
</dbReference>
<dbReference type="Proteomes" id="UP000076532">
    <property type="component" value="Unassembled WGS sequence"/>
</dbReference>
<dbReference type="InterPro" id="IPR022013">
    <property type="entry name" value="CBP"/>
</dbReference>
<dbReference type="EMBL" id="KV417616">
    <property type="protein sequence ID" value="KZP14551.1"/>
    <property type="molecule type" value="Genomic_DNA"/>
</dbReference>
<evidence type="ECO:0000259" key="2">
    <source>
        <dbReference type="Pfam" id="PF12192"/>
    </source>
</evidence>
<feature type="domain" description="Fungal calcium binding protein" evidence="2">
    <location>
        <begin position="25"/>
        <end position="82"/>
    </location>
</feature>
<reference evidence="4 5" key="1">
    <citation type="journal article" date="2016" name="Mol. Biol. Evol.">
        <title>Comparative Genomics of Early-Diverging Mushroom-Forming Fungi Provides Insights into the Origins of Lignocellulose Decay Capabilities.</title>
        <authorList>
            <person name="Nagy L.G."/>
            <person name="Riley R."/>
            <person name="Tritt A."/>
            <person name="Adam C."/>
            <person name="Daum C."/>
            <person name="Floudas D."/>
            <person name="Sun H."/>
            <person name="Yadav J.S."/>
            <person name="Pangilinan J."/>
            <person name="Larsson K.H."/>
            <person name="Matsuura K."/>
            <person name="Barry K."/>
            <person name="Labutti K."/>
            <person name="Kuo R."/>
            <person name="Ohm R.A."/>
            <person name="Bhattacharya S.S."/>
            <person name="Shirouzu T."/>
            <person name="Yoshinaga Y."/>
            <person name="Martin F.M."/>
            <person name="Grigoriev I.V."/>
            <person name="Hibbett D.S."/>
        </authorList>
    </citation>
    <scope>NUCLEOTIDE SEQUENCE [LARGE SCALE GENOMIC DNA]</scope>
    <source>
        <strain evidence="4 5">CBS 109695</strain>
    </source>
</reference>
<name>A0A166DCB0_9AGAM</name>
<dbReference type="EMBL" id="KV417616">
    <property type="protein sequence ID" value="KZP14554.1"/>
    <property type="molecule type" value="Genomic_DNA"/>
</dbReference>
<organism evidence="4 5">
    <name type="scientific">Athelia psychrophila</name>
    <dbReference type="NCBI Taxonomy" id="1759441"/>
    <lineage>
        <taxon>Eukaryota</taxon>
        <taxon>Fungi</taxon>
        <taxon>Dikarya</taxon>
        <taxon>Basidiomycota</taxon>
        <taxon>Agaricomycotina</taxon>
        <taxon>Agaricomycetes</taxon>
        <taxon>Agaricomycetidae</taxon>
        <taxon>Atheliales</taxon>
        <taxon>Atheliaceae</taxon>
        <taxon>Athelia</taxon>
    </lineage>
</organism>
<keyword evidence="1" id="KW-0732">Signal</keyword>
<feature type="signal peptide" evidence="1">
    <location>
        <begin position="1"/>
        <end position="18"/>
    </location>
</feature>
<evidence type="ECO:0000313" key="5">
    <source>
        <dbReference type="Proteomes" id="UP000076532"/>
    </source>
</evidence>
<dbReference type="Pfam" id="PF12192">
    <property type="entry name" value="CBP"/>
    <property type="match status" value="1"/>
</dbReference>
<gene>
    <name evidence="3" type="ORF">FIBSPDRAFT_935746</name>
    <name evidence="4" type="ORF">FIBSPDRAFT_935748</name>
</gene>
<evidence type="ECO:0000313" key="3">
    <source>
        <dbReference type="EMBL" id="KZP14551.1"/>
    </source>
</evidence>
<proteinExistence type="predicted"/>
<accession>A0A166DCB0</accession>
<evidence type="ECO:0000313" key="4">
    <source>
        <dbReference type="EMBL" id="KZP14554.1"/>
    </source>
</evidence>
<evidence type="ECO:0000256" key="1">
    <source>
        <dbReference type="SAM" id="SignalP"/>
    </source>
</evidence>
<sequence length="107" mass="10886">MLFSTVPVFVAFAASALAARSTPSRTLKERTDCQIANCVAALAGTVIGCTAAALQEGLDPISDVSCLAAAVNTVLNFPASCDQCLEAYGINEPAAVSSAITSIESFL</sequence>
<dbReference type="AlphaFoldDB" id="A0A166DCB0"/>
<keyword evidence="5" id="KW-1185">Reference proteome</keyword>
<dbReference type="OrthoDB" id="2965027at2759"/>
<feature type="chain" id="PRO_5007997380" description="Fungal calcium binding protein domain-containing protein" evidence="1">
    <location>
        <begin position="19"/>
        <end position="107"/>
    </location>
</feature>
<protein>
    <recommendedName>
        <fullName evidence="2">Fungal calcium binding protein domain-containing protein</fullName>
    </recommendedName>
</protein>